<dbReference type="EMBL" id="QUSW01000005">
    <property type="protein sequence ID" value="RQP22965.1"/>
    <property type="molecule type" value="Genomic_DNA"/>
</dbReference>
<keyword evidence="2" id="KW-0812">Transmembrane</keyword>
<keyword evidence="2" id="KW-1133">Transmembrane helix</keyword>
<sequence length="94" mass="9728">MQHTNRTPAVQKETPMVTRSVSNYAAIAAATIAAAGVLAAFGPADSAPGDPPDVQAVFSRAAPAARDASVTTLAGERSERTQRQRSHAAPMVRT</sequence>
<evidence type="ECO:0000313" key="3">
    <source>
        <dbReference type="EMBL" id="RQP22965.1"/>
    </source>
</evidence>
<dbReference type="AlphaFoldDB" id="A0A3N7JVQ3"/>
<accession>A0A3N7JVQ3</accession>
<keyword evidence="4" id="KW-1185">Reference proteome</keyword>
<feature type="region of interest" description="Disordered" evidence="1">
    <location>
        <begin position="64"/>
        <end position="94"/>
    </location>
</feature>
<keyword evidence="2" id="KW-0472">Membrane</keyword>
<evidence type="ECO:0000256" key="1">
    <source>
        <dbReference type="SAM" id="MobiDB-lite"/>
    </source>
</evidence>
<gene>
    <name evidence="3" type="ORF">DZC73_17700</name>
</gene>
<name>A0A3N7JVQ3_9BURK</name>
<reference evidence="3 4" key="2">
    <citation type="submission" date="2018-12" db="EMBL/GenBank/DDBJ databases">
        <title>Rhizobacter gummiphilus sp. nov., a rubber-degrading bacterium isolated from the soil of a botanical garden in Japan.</title>
        <authorList>
            <person name="Shunsuke S.S."/>
        </authorList>
    </citation>
    <scope>NUCLEOTIDE SEQUENCE [LARGE SCALE GENOMIC DNA]</scope>
    <source>
        <strain evidence="3 4">S-16</strain>
    </source>
</reference>
<organism evidence="3 4">
    <name type="scientific">Piscinibacter terrae</name>
    <dbReference type="NCBI Taxonomy" id="2496871"/>
    <lineage>
        <taxon>Bacteria</taxon>
        <taxon>Pseudomonadati</taxon>
        <taxon>Pseudomonadota</taxon>
        <taxon>Betaproteobacteria</taxon>
        <taxon>Burkholderiales</taxon>
        <taxon>Sphaerotilaceae</taxon>
        <taxon>Piscinibacter</taxon>
    </lineage>
</organism>
<evidence type="ECO:0000256" key="2">
    <source>
        <dbReference type="SAM" id="Phobius"/>
    </source>
</evidence>
<dbReference type="Proteomes" id="UP000267464">
    <property type="component" value="Unassembled WGS sequence"/>
</dbReference>
<protein>
    <submittedName>
        <fullName evidence="3">Uncharacterized protein</fullName>
    </submittedName>
</protein>
<feature type="transmembrane region" description="Helical" evidence="2">
    <location>
        <begin position="21"/>
        <end position="41"/>
    </location>
</feature>
<comment type="caution">
    <text evidence="3">The sequence shown here is derived from an EMBL/GenBank/DDBJ whole genome shotgun (WGS) entry which is preliminary data.</text>
</comment>
<evidence type="ECO:0000313" key="4">
    <source>
        <dbReference type="Proteomes" id="UP000267464"/>
    </source>
</evidence>
<reference evidence="3 4" key="1">
    <citation type="submission" date="2018-08" db="EMBL/GenBank/DDBJ databases">
        <authorList>
            <person name="Khan S.A."/>
            <person name="Jeon C.O."/>
            <person name="Chun B.H."/>
            <person name="Jeong S.E."/>
        </authorList>
    </citation>
    <scope>NUCLEOTIDE SEQUENCE [LARGE SCALE GENOMIC DNA]</scope>
    <source>
        <strain evidence="3 4">S-16</strain>
    </source>
</reference>
<proteinExistence type="predicted"/>